<keyword evidence="2" id="KW-1185">Reference proteome</keyword>
<proteinExistence type="predicted"/>
<dbReference type="RefSeq" id="WP_248433765.1">
    <property type="nucleotide sequence ID" value="NZ_CP096205.1"/>
</dbReference>
<sequence length="136" mass="15339">MNLLKKLDLLLADLGNPAAIKRNHIDTVTESKIENVKGEKIASSINGGIWAEVNELSEYSFLDIIVVGNRKMKTFEGCEIIFQSAEKELKLISDTKEIESNYSNVSNRFITEISFDITNLNIDYILERKAEIATLN</sequence>
<organism evidence="1 2">
    <name type="scientific">Flavobacterium azooxidireducens</name>
    <dbReference type="NCBI Taxonomy" id="1871076"/>
    <lineage>
        <taxon>Bacteria</taxon>
        <taxon>Pseudomonadati</taxon>
        <taxon>Bacteroidota</taxon>
        <taxon>Flavobacteriia</taxon>
        <taxon>Flavobacteriales</taxon>
        <taxon>Flavobacteriaceae</taxon>
        <taxon>Flavobacterium</taxon>
    </lineage>
</organism>
<reference evidence="1" key="1">
    <citation type="submission" date="2022-04" db="EMBL/GenBank/DDBJ databases">
        <title>Consumption of N2O by Flavobacterium azooxidireducens sp. nov. isolated from Decomposing Leaf Litter of Phragmites australis (Cav.).</title>
        <authorList>
            <person name="Behrendt U."/>
            <person name="Spanner T."/>
            <person name="Augustin J."/>
            <person name="Horn M.A."/>
            <person name="Kolb S."/>
            <person name="Ulrich A."/>
        </authorList>
    </citation>
    <scope>NUCLEOTIDE SEQUENCE</scope>
    <source>
        <strain evidence="1">IGB 4-14</strain>
    </source>
</reference>
<name>A0ABY4KDD8_9FLAO</name>
<protein>
    <submittedName>
        <fullName evidence="1">Uncharacterized protein</fullName>
    </submittedName>
</protein>
<accession>A0ABY4KDD8</accession>
<dbReference type="EMBL" id="CP096205">
    <property type="protein sequence ID" value="UPQ78804.1"/>
    <property type="molecule type" value="Genomic_DNA"/>
</dbReference>
<evidence type="ECO:0000313" key="2">
    <source>
        <dbReference type="Proteomes" id="UP000830583"/>
    </source>
</evidence>
<evidence type="ECO:0000313" key="1">
    <source>
        <dbReference type="EMBL" id="UPQ78804.1"/>
    </source>
</evidence>
<gene>
    <name evidence="1" type="ORF">M0M57_14440</name>
</gene>
<dbReference type="Proteomes" id="UP000830583">
    <property type="component" value="Chromosome"/>
</dbReference>